<feature type="domain" description="Transglycosylase SLT" evidence="3">
    <location>
        <begin position="218"/>
        <end position="265"/>
    </location>
</feature>
<dbReference type="Pfam" id="PF13406">
    <property type="entry name" value="SLT_2"/>
    <property type="match status" value="1"/>
</dbReference>
<dbReference type="InterPro" id="IPR031304">
    <property type="entry name" value="SLT_2"/>
</dbReference>
<dbReference type="CDD" id="cd13399">
    <property type="entry name" value="Slt35-like"/>
    <property type="match status" value="1"/>
</dbReference>
<keyword evidence="2" id="KW-0812">Transmembrane</keyword>
<keyword evidence="2" id="KW-1133">Transmembrane helix</keyword>
<dbReference type="GO" id="GO:0009253">
    <property type="term" value="P:peptidoglycan catabolic process"/>
    <property type="evidence" value="ECO:0007669"/>
    <property type="project" value="TreeGrafter"/>
</dbReference>
<reference evidence="4 5" key="1">
    <citation type="submission" date="2019-11" db="EMBL/GenBank/DDBJ databases">
        <title>Agromyces kandeliae sp. nov., isolated from mangrove soil.</title>
        <authorList>
            <person name="Wang R."/>
        </authorList>
    </citation>
    <scope>NUCLEOTIDE SEQUENCE [LARGE SCALE GENOMIC DNA]</scope>
    <source>
        <strain evidence="4 5">Q22</strain>
    </source>
</reference>
<keyword evidence="5" id="KW-1185">Reference proteome</keyword>
<dbReference type="InterPro" id="IPR023346">
    <property type="entry name" value="Lysozyme-like_dom_sf"/>
</dbReference>
<dbReference type="GO" id="GO:0008933">
    <property type="term" value="F:peptidoglycan lytic transglycosylase activity"/>
    <property type="evidence" value="ECO:0007669"/>
    <property type="project" value="TreeGrafter"/>
</dbReference>
<evidence type="ECO:0000259" key="3">
    <source>
        <dbReference type="Pfam" id="PF13406"/>
    </source>
</evidence>
<dbReference type="PANTHER" id="PTHR30163">
    <property type="entry name" value="MEMBRANE-BOUND LYTIC MUREIN TRANSGLYCOSYLASE B"/>
    <property type="match status" value="1"/>
</dbReference>
<dbReference type="Gene3D" id="1.10.530.10">
    <property type="match status" value="1"/>
</dbReference>
<keyword evidence="2" id="KW-0472">Membrane</keyword>
<evidence type="ECO:0000313" key="4">
    <source>
        <dbReference type="EMBL" id="MRX44663.1"/>
    </source>
</evidence>
<evidence type="ECO:0000313" key="5">
    <source>
        <dbReference type="Proteomes" id="UP000476511"/>
    </source>
</evidence>
<dbReference type="AlphaFoldDB" id="A0A6L5R3S5"/>
<proteinExistence type="predicted"/>
<gene>
    <name evidence="4" type="ORF">GJR97_13120</name>
</gene>
<accession>A0A6L5R3S5</accession>
<feature type="region of interest" description="Disordered" evidence="1">
    <location>
        <begin position="64"/>
        <end position="100"/>
    </location>
</feature>
<dbReference type="RefSeq" id="WP_154347173.1">
    <property type="nucleotide sequence ID" value="NZ_WKJD01000018.1"/>
</dbReference>
<dbReference type="PANTHER" id="PTHR30163:SF8">
    <property type="entry name" value="LYTIC MUREIN TRANSGLYCOSYLASE"/>
    <property type="match status" value="1"/>
</dbReference>
<feature type="transmembrane region" description="Helical" evidence="2">
    <location>
        <begin position="25"/>
        <end position="56"/>
    </location>
</feature>
<dbReference type="Proteomes" id="UP000476511">
    <property type="component" value="Unassembled WGS sequence"/>
</dbReference>
<organism evidence="4 5">
    <name type="scientific">Agromyces kandeliae</name>
    <dbReference type="NCBI Taxonomy" id="2666141"/>
    <lineage>
        <taxon>Bacteria</taxon>
        <taxon>Bacillati</taxon>
        <taxon>Actinomycetota</taxon>
        <taxon>Actinomycetes</taxon>
        <taxon>Micrococcales</taxon>
        <taxon>Microbacteriaceae</taxon>
        <taxon>Agromyces</taxon>
    </lineage>
</organism>
<protein>
    <submittedName>
        <fullName evidence="4">Murein transglycosylase</fullName>
    </submittedName>
</protein>
<dbReference type="InterPro" id="IPR043426">
    <property type="entry name" value="MltB-like"/>
</dbReference>
<sequence length="302" mass="30793">MSWDDDESTGDRRRDSRRRTSAREILLQIAGYVGLVTAVVALVVGAVFAVTVWGVAAKPGGFAAPSASGRGAPLPPVTASSADGEPGTGARAESTADPNALTGSEVAPLVEPEPVAEPEVEVDWLSVVAEATGIPARALSAYALAHVAIAEEEPSCGLDWTTIAAIGAIESGHGGHGGSVLEASGMVRPTILGPALDGDGVAAIHDTDGGLLDGDVTWDRAVGPMQFIPSTWEQWGADANGDGVADPSQIDDAAHAAARYLCASGPMTTPDGWRAAVFSYNHLDSYVDKVARIANGYADAIG</sequence>
<dbReference type="SUPFAM" id="SSF53955">
    <property type="entry name" value="Lysozyme-like"/>
    <property type="match status" value="1"/>
</dbReference>
<dbReference type="EMBL" id="WKJD01000018">
    <property type="protein sequence ID" value="MRX44663.1"/>
    <property type="molecule type" value="Genomic_DNA"/>
</dbReference>
<evidence type="ECO:0000256" key="1">
    <source>
        <dbReference type="SAM" id="MobiDB-lite"/>
    </source>
</evidence>
<evidence type="ECO:0000256" key="2">
    <source>
        <dbReference type="SAM" id="Phobius"/>
    </source>
</evidence>
<comment type="caution">
    <text evidence="4">The sequence shown here is derived from an EMBL/GenBank/DDBJ whole genome shotgun (WGS) entry which is preliminary data.</text>
</comment>
<name>A0A6L5R3S5_9MICO</name>